<accession>A0ABW4E964</accession>
<sequence length="443" mass="46195">MAGSVYDSALYHQLFPAGDATRLFTDTAEIRAMMLVQGTLAKVQGDLGVIPETAAAFIHRSSMEIVIDAGALAQATGQNGVTVPGLVAAFRKEMAAPEHAQYLHFGATSQDIMDTGLMLRLRQFLALVERDMRATLTALARLAQDHADTPMAARTYGQHATPTSFGAVVAGWGQPLLGLLAELPALRGHLCVSLSGAAGTGAALGPQAAAIRAQMATALGLADPGHTWHADRSGLQAICAWLTRLATALGKMGEDLILLTQSGISEVTLDGAGGSSTMPQKQNPVGPSAMTALARQVVALNTVMQGAALHREQRDGAAWFTEWLTLPQLCLGTAAALTHANRLATSVTPDPAAMRAALESSGGLIHAEALSFRLARTLPRPQAQAQVKTLCQQAMAQGADLAALARAAFPDLALDDIFDPSRQMGHAPQTARAFAQAVTDLPG</sequence>
<organism evidence="3 4">
    <name type="scientific">Lacimonas salitolerans</name>
    <dbReference type="NCBI Taxonomy" id="1323750"/>
    <lineage>
        <taxon>Bacteria</taxon>
        <taxon>Pseudomonadati</taxon>
        <taxon>Pseudomonadota</taxon>
        <taxon>Alphaproteobacteria</taxon>
        <taxon>Rhodobacterales</taxon>
        <taxon>Paracoccaceae</taxon>
        <taxon>Lacimonas</taxon>
    </lineage>
</organism>
<proteinExistence type="inferred from homology"/>
<evidence type="ECO:0000256" key="1">
    <source>
        <dbReference type="ARBA" id="ARBA00034772"/>
    </source>
</evidence>
<evidence type="ECO:0000313" key="3">
    <source>
        <dbReference type="EMBL" id="MFD1507858.1"/>
    </source>
</evidence>
<dbReference type="SUPFAM" id="SSF48557">
    <property type="entry name" value="L-aspartase-like"/>
    <property type="match status" value="1"/>
</dbReference>
<dbReference type="InterPro" id="IPR019468">
    <property type="entry name" value="AdenyloSucc_lyase_C"/>
</dbReference>
<comment type="similarity">
    <text evidence="1">Belongs to the class-II fumarase/aspartase family.</text>
</comment>
<dbReference type="Gene3D" id="1.20.200.10">
    <property type="entry name" value="Fumarase/aspartase (Central domain)"/>
    <property type="match status" value="1"/>
</dbReference>
<evidence type="ECO:0000259" key="2">
    <source>
        <dbReference type="SMART" id="SM00998"/>
    </source>
</evidence>
<dbReference type="PRINTS" id="PR00149">
    <property type="entry name" value="FUMRATELYASE"/>
</dbReference>
<keyword evidence="4" id="KW-1185">Reference proteome</keyword>
<evidence type="ECO:0000313" key="4">
    <source>
        <dbReference type="Proteomes" id="UP001597186"/>
    </source>
</evidence>
<dbReference type="EMBL" id="JBHUDD010000001">
    <property type="protein sequence ID" value="MFD1507858.1"/>
    <property type="molecule type" value="Genomic_DNA"/>
</dbReference>
<dbReference type="InterPro" id="IPR020557">
    <property type="entry name" value="Fumarate_lyase_CS"/>
</dbReference>
<dbReference type="Pfam" id="PF00206">
    <property type="entry name" value="Lyase_1"/>
    <property type="match status" value="1"/>
</dbReference>
<gene>
    <name evidence="3" type="ORF">ACFTOW_00320</name>
</gene>
<protein>
    <submittedName>
        <fullName evidence="3">Lyase family protein</fullName>
    </submittedName>
</protein>
<dbReference type="InterPro" id="IPR000362">
    <property type="entry name" value="Fumarate_lyase_fam"/>
</dbReference>
<dbReference type="RefSeq" id="WP_379911898.1">
    <property type="nucleotide sequence ID" value="NZ_JBHUDD010000001.1"/>
</dbReference>
<dbReference type="GO" id="GO:0016829">
    <property type="term" value="F:lyase activity"/>
    <property type="evidence" value="ECO:0007669"/>
    <property type="project" value="UniProtKB-KW"/>
</dbReference>
<dbReference type="PROSITE" id="PS00163">
    <property type="entry name" value="FUMARATE_LYASES"/>
    <property type="match status" value="1"/>
</dbReference>
<name>A0ABW4E964_9RHOB</name>
<reference evidence="4" key="1">
    <citation type="journal article" date="2019" name="Int. J. Syst. Evol. Microbiol.">
        <title>The Global Catalogue of Microorganisms (GCM) 10K type strain sequencing project: providing services to taxonomists for standard genome sequencing and annotation.</title>
        <authorList>
            <consortium name="The Broad Institute Genomics Platform"/>
            <consortium name="The Broad Institute Genome Sequencing Center for Infectious Disease"/>
            <person name="Wu L."/>
            <person name="Ma J."/>
        </authorList>
    </citation>
    <scope>NUCLEOTIDE SEQUENCE [LARGE SCALE GENOMIC DNA]</scope>
    <source>
        <strain evidence="4">CGMCC 1.12477</strain>
    </source>
</reference>
<dbReference type="InterPro" id="IPR008948">
    <property type="entry name" value="L-Aspartase-like"/>
</dbReference>
<comment type="caution">
    <text evidence="3">The sequence shown here is derived from an EMBL/GenBank/DDBJ whole genome shotgun (WGS) entry which is preliminary data.</text>
</comment>
<dbReference type="SMART" id="SM00998">
    <property type="entry name" value="ADSL_C"/>
    <property type="match status" value="1"/>
</dbReference>
<dbReference type="Proteomes" id="UP001597186">
    <property type="component" value="Unassembled WGS sequence"/>
</dbReference>
<dbReference type="PANTHER" id="PTHR43172">
    <property type="entry name" value="ADENYLOSUCCINATE LYASE"/>
    <property type="match status" value="1"/>
</dbReference>
<dbReference type="InterPro" id="IPR022761">
    <property type="entry name" value="Fumarate_lyase_N"/>
</dbReference>
<dbReference type="PRINTS" id="PR00145">
    <property type="entry name" value="ARGSUCLYASE"/>
</dbReference>
<dbReference type="Gene3D" id="1.10.40.30">
    <property type="entry name" value="Fumarase/aspartase (C-terminal domain)"/>
    <property type="match status" value="1"/>
</dbReference>
<keyword evidence="3" id="KW-0456">Lyase</keyword>
<feature type="domain" description="Adenylosuccinate lyase C-terminal" evidence="2">
    <location>
        <begin position="362"/>
        <end position="435"/>
    </location>
</feature>
<dbReference type="PANTHER" id="PTHR43172:SF2">
    <property type="entry name" value="ADENYLOSUCCINATE LYASE C-TERMINAL DOMAIN-CONTAINING PROTEIN"/>
    <property type="match status" value="1"/>
</dbReference>